<name>A0A5E5BGH2_9BURK</name>
<protein>
    <submittedName>
        <fullName evidence="1">Uncharacterized protein</fullName>
    </submittedName>
</protein>
<organism evidence="1 2">
    <name type="scientific">Pandoraea sputorum</name>
    <dbReference type="NCBI Taxonomy" id="93222"/>
    <lineage>
        <taxon>Bacteria</taxon>
        <taxon>Pseudomonadati</taxon>
        <taxon>Pseudomonadota</taxon>
        <taxon>Betaproteobacteria</taxon>
        <taxon>Burkholderiales</taxon>
        <taxon>Burkholderiaceae</taxon>
        <taxon>Pandoraea</taxon>
    </lineage>
</organism>
<dbReference type="EMBL" id="CABPSR010000022">
    <property type="protein sequence ID" value="VVE85019.1"/>
    <property type="molecule type" value="Genomic_DNA"/>
</dbReference>
<accession>A0A5E5BGH2</accession>
<dbReference type="AlphaFoldDB" id="A0A5E5BGH2"/>
<proteinExistence type="predicted"/>
<dbReference type="Proteomes" id="UP000335538">
    <property type="component" value="Unassembled WGS sequence"/>
</dbReference>
<dbReference type="RefSeq" id="WP_191631755.1">
    <property type="nucleotide sequence ID" value="NZ_CABPSR010000022.1"/>
</dbReference>
<reference evidence="1 2" key="1">
    <citation type="submission" date="2019-08" db="EMBL/GenBank/DDBJ databases">
        <authorList>
            <person name="Peeters C."/>
        </authorList>
    </citation>
    <scope>NUCLEOTIDE SEQUENCE [LARGE SCALE GENOMIC DNA]</scope>
    <source>
        <strain evidence="1 2">LMG 31121</strain>
    </source>
</reference>
<evidence type="ECO:0000313" key="1">
    <source>
        <dbReference type="EMBL" id="VVE85019.1"/>
    </source>
</evidence>
<sequence>MNLVVLHAFGDYQKGDQITDAAKVAAILDSEQSAYVVKVAAPDDTGGAKPKAGK</sequence>
<evidence type="ECO:0000313" key="2">
    <source>
        <dbReference type="Proteomes" id="UP000335538"/>
    </source>
</evidence>
<gene>
    <name evidence="1" type="ORF">PSP31121_05044</name>
</gene>